<dbReference type="RefSeq" id="XP_030751562.1">
    <property type="nucleotide sequence ID" value="XM_030895702.1"/>
</dbReference>
<dbReference type="Gene3D" id="2.40.70.10">
    <property type="entry name" value="Acid Proteases"/>
    <property type="match status" value="1"/>
</dbReference>
<keyword evidence="1" id="KW-1185">Reference proteome</keyword>
<protein>
    <submittedName>
        <fullName evidence="2">Uncharacterized protein LOC115879064</fullName>
    </submittedName>
</protein>
<dbReference type="InterPro" id="IPR021109">
    <property type="entry name" value="Peptidase_aspartic_dom_sf"/>
</dbReference>
<dbReference type="InterPro" id="IPR008042">
    <property type="entry name" value="Retrotrans_Pao"/>
</dbReference>
<dbReference type="InParanoid" id="A0A6J2XJT9"/>
<sequence length="1112" mass="126716">MGQDIYKNSDSGHVFLSTARVKIHDHLGREHYARVLLDCGSQSSFISLSLCKRLGLKQENTNLSVVGIANITSQIKKRCQVEIQSLYKNFKLLLNCFILPEVTNISSSRGIHFQCLDLPKNVQLADPDYNKPGPVDILVGADIFWILLGKNRISCGKHMPFLQETDLGYVLAGMVGHADDTSSNISCHLSTNAELQNTISKFWEIEEIPTNKVFSEDELKCESIFSQITHRDASGRFVVTLPFKQSPDLLGSSREQAEKRLYAIERKLAKNNNLREYYANFMTEYENLNHMTLDTSNIANNVEYFMPHHGVFRESSLTTKLRVVFDASAPSSHGLSLNSIQYVGPVLQNDLFSILLRFRKYLFVISADITKMYRQILVEPSQRSLQKILWRSSPSEDVKVYKLNTVTYGQACASFLSIRCLFQLADEYEKINPDIANIIRQDFYVDDLLTGADSIPNAQYICNEISKVLKGGCFELRKWYSNEPSVVSHMDNATSSCEVLEFTAGEKAKTLGLTWSCQDDFLMYHIEEIPFKSNYTKRSVLSVLSKLFDPLGLLSPCIVLAKIFMQRLWLQKVSWDEPLTLSLSNEWSKFCKDLPNLNSLQISRHVLADFPSSLEIHGFSDASERAYGACLYIKSIDSKGFSVIKLLCAKSKVAPVKSLTIPKLELCAALLLSKLVNKVLSSIQLSFERIVLWSDSTIALAWIRTPPNTLKVFVSNRVAEIQALTEDCEWRYIPSTDNPADLVSRGLLPSHMLTAIEWWQGPSWLAKESIYWPQNEQNIKLLPELKSKYPLTFVAMLDNSFPFERFSSFLKMQHVTAYIFRFKIACQKNSSRVEGPISVSELRCSLKSLIKAAQNQSFPEEISRLLDNKGLPDSNVLSKLNPFLNANGILRVGGRLKHSDFPMEKKHPILLHSNHHFTKLLFEYEHAILLHPGPQLLLAHIREKYWPIRGRNLARKISIKCLRCFKFKPELVQPIMGAANKVLSSIQLSFERIVLWSDSTIALAWIRTPPNTLKVFVSNRVAEIQALTEDCEWRYIPSTDNPADLVSRGLLPSHMLTAIEWWQGPSWLAKESIYWPQNEQNIKLLPELKSKYPLTFVAMLDNSFPFERFLHF</sequence>
<dbReference type="GO" id="GO:0071897">
    <property type="term" value="P:DNA biosynthetic process"/>
    <property type="evidence" value="ECO:0007669"/>
    <property type="project" value="UniProtKB-ARBA"/>
</dbReference>
<evidence type="ECO:0000313" key="1">
    <source>
        <dbReference type="Proteomes" id="UP000504635"/>
    </source>
</evidence>
<dbReference type="GeneID" id="115879064"/>
<dbReference type="PANTHER" id="PTHR47331:SF5">
    <property type="entry name" value="RIBONUCLEASE H"/>
    <property type="match status" value="1"/>
</dbReference>
<organism evidence="1 2">
    <name type="scientific">Sitophilus oryzae</name>
    <name type="common">Rice weevil</name>
    <name type="synonym">Curculio oryzae</name>
    <dbReference type="NCBI Taxonomy" id="7048"/>
    <lineage>
        <taxon>Eukaryota</taxon>
        <taxon>Metazoa</taxon>
        <taxon>Ecdysozoa</taxon>
        <taxon>Arthropoda</taxon>
        <taxon>Hexapoda</taxon>
        <taxon>Insecta</taxon>
        <taxon>Pterygota</taxon>
        <taxon>Neoptera</taxon>
        <taxon>Endopterygota</taxon>
        <taxon>Coleoptera</taxon>
        <taxon>Polyphaga</taxon>
        <taxon>Cucujiformia</taxon>
        <taxon>Curculionidae</taxon>
        <taxon>Dryophthorinae</taxon>
        <taxon>Sitophilus</taxon>
    </lineage>
</organism>
<reference evidence="2" key="1">
    <citation type="submission" date="2025-08" db="UniProtKB">
        <authorList>
            <consortium name="RefSeq"/>
        </authorList>
    </citation>
    <scope>IDENTIFICATION</scope>
    <source>
        <tissue evidence="2">Gonads</tissue>
    </source>
</reference>
<dbReference type="CDD" id="cd01644">
    <property type="entry name" value="RT_pepA17"/>
    <property type="match status" value="1"/>
</dbReference>
<dbReference type="CDD" id="cd00303">
    <property type="entry name" value="retropepsin_like"/>
    <property type="match status" value="1"/>
</dbReference>
<accession>A0A6J2XJT9</accession>
<gene>
    <name evidence="2" type="primary">LOC115879064</name>
</gene>
<dbReference type="AlphaFoldDB" id="A0A6J2XJT9"/>
<dbReference type="OrthoDB" id="5920040at2759"/>
<name>A0A6J2XJT9_SITOR</name>
<dbReference type="SUPFAM" id="SSF56672">
    <property type="entry name" value="DNA/RNA polymerases"/>
    <property type="match status" value="1"/>
</dbReference>
<evidence type="ECO:0000313" key="2">
    <source>
        <dbReference type="RefSeq" id="XP_030751562.1"/>
    </source>
</evidence>
<dbReference type="InterPro" id="IPR043502">
    <property type="entry name" value="DNA/RNA_pol_sf"/>
</dbReference>
<dbReference type="Pfam" id="PF05380">
    <property type="entry name" value="Peptidase_A17"/>
    <property type="match status" value="1"/>
</dbReference>
<dbReference type="PANTHER" id="PTHR47331">
    <property type="entry name" value="PHD-TYPE DOMAIN-CONTAINING PROTEIN"/>
    <property type="match status" value="1"/>
</dbReference>
<proteinExistence type="predicted"/>
<dbReference type="KEGG" id="soy:115879064"/>
<dbReference type="Proteomes" id="UP000504635">
    <property type="component" value="Unplaced"/>
</dbReference>